<dbReference type="OrthoDB" id="428535at2"/>
<evidence type="ECO:0000313" key="1">
    <source>
        <dbReference type="EMBL" id="AFZ11653.1"/>
    </source>
</evidence>
<dbReference type="GO" id="GO:0009235">
    <property type="term" value="P:cobalamin metabolic process"/>
    <property type="evidence" value="ECO:0007669"/>
    <property type="project" value="InterPro"/>
</dbReference>
<dbReference type="PANTHER" id="PTHR13192:SF3">
    <property type="entry name" value="COBALAMIN TRAFFICKING PROTEIN CBLD"/>
    <property type="match status" value="1"/>
</dbReference>
<organism evidence="1 2">
    <name type="scientific">Crinalium epipsammum PCC 9333</name>
    <dbReference type="NCBI Taxonomy" id="1173022"/>
    <lineage>
        <taxon>Bacteria</taxon>
        <taxon>Bacillati</taxon>
        <taxon>Cyanobacteriota</taxon>
        <taxon>Cyanophyceae</taxon>
        <taxon>Gomontiellales</taxon>
        <taxon>Gomontiellaceae</taxon>
        <taxon>Crinalium</taxon>
    </lineage>
</organism>
<gene>
    <name evidence="1" type="ORF">Cri9333_0725</name>
</gene>
<accession>K9VU76</accession>
<dbReference type="EMBL" id="CP003620">
    <property type="protein sequence ID" value="AFZ11653.1"/>
    <property type="molecule type" value="Genomic_DNA"/>
</dbReference>
<dbReference type="eggNOG" id="ENOG5031CWS">
    <property type="taxonomic scope" value="Bacteria"/>
</dbReference>
<reference evidence="1 2" key="1">
    <citation type="submission" date="2012-06" db="EMBL/GenBank/DDBJ databases">
        <title>Finished chromosome of genome of Crinalium epipsammum PCC 9333.</title>
        <authorList>
            <consortium name="US DOE Joint Genome Institute"/>
            <person name="Gugger M."/>
            <person name="Coursin T."/>
            <person name="Rippka R."/>
            <person name="Tandeau De Marsac N."/>
            <person name="Huntemann M."/>
            <person name="Wei C.-L."/>
            <person name="Han J."/>
            <person name="Detter J.C."/>
            <person name="Han C."/>
            <person name="Tapia R."/>
            <person name="Davenport K."/>
            <person name="Daligault H."/>
            <person name="Erkkila T."/>
            <person name="Gu W."/>
            <person name="Munk A.C.C."/>
            <person name="Teshima H."/>
            <person name="Xu Y."/>
            <person name="Chain P."/>
            <person name="Chen A."/>
            <person name="Krypides N."/>
            <person name="Mavromatis K."/>
            <person name="Markowitz V."/>
            <person name="Szeto E."/>
            <person name="Ivanova N."/>
            <person name="Mikhailova N."/>
            <person name="Ovchinnikova G."/>
            <person name="Pagani I."/>
            <person name="Pati A."/>
            <person name="Goodwin L."/>
            <person name="Peters L."/>
            <person name="Pitluck S."/>
            <person name="Woyke T."/>
            <person name="Kerfeld C."/>
        </authorList>
    </citation>
    <scope>NUCLEOTIDE SEQUENCE [LARGE SCALE GENOMIC DNA]</scope>
    <source>
        <strain evidence="1 2">PCC 9333</strain>
    </source>
</reference>
<dbReference type="STRING" id="1173022.Cri9333_0725"/>
<dbReference type="AlphaFoldDB" id="K9VU76"/>
<dbReference type="HOGENOM" id="CLU_097729_0_0_3"/>
<proteinExistence type="predicted"/>
<keyword evidence="2" id="KW-1185">Reference proteome</keyword>
<protein>
    <recommendedName>
        <fullName evidence="3">Methylmalonic aciduria and homocystinuria type D protein</fullName>
    </recommendedName>
</protein>
<evidence type="ECO:0008006" key="3">
    <source>
        <dbReference type="Google" id="ProtNLM"/>
    </source>
</evidence>
<dbReference type="Proteomes" id="UP000010472">
    <property type="component" value="Chromosome"/>
</dbReference>
<dbReference type="RefSeq" id="WP_015201775.1">
    <property type="nucleotide sequence ID" value="NC_019753.1"/>
</dbReference>
<dbReference type="KEGG" id="cep:Cri9333_0725"/>
<dbReference type="Pfam" id="PF10229">
    <property type="entry name" value="MMADHC"/>
    <property type="match status" value="1"/>
</dbReference>
<dbReference type="PANTHER" id="PTHR13192">
    <property type="entry name" value="MY011 PROTEIN"/>
    <property type="match status" value="1"/>
</dbReference>
<sequence>MVYGKRVAGYEVLPVEQSRLKAFQQYSPIEWVTETGQAVEVSVHRCSLFVAQNLERVFPDWVLPITTCRVIVVLQQSRYPLAETAPHIERGKDRLRERFISFGSDAARHLRERGFLTDLIDPRTGYPLLSRPGEIAHDDTAAVKALLGFSVIHNSCSVLEHPSWGSAVYPSILISSASSRAIMPVLKRVALQHGWIVPQSKTQLQLSVLGV</sequence>
<dbReference type="InterPro" id="IPR019362">
    <property type="entry name" value="MMADHC"/>
</dbReference>
<name>K9VU76_9CYAN</name>
<evidence type="ECO:0000313" key="2">
    <source>
        <dbReference type="Proteomes" id="UP000010472"/>
    </source>
</evidence>
<dbReference type="PATRIC" id="fig|1173022.3.peg.791"/>